<comment type="caution">
    <text evidence="2">The sequence shown here is derived from an EMBL/GenBank/DDBJ whole genome shotgun (WGS) entry which is preliminary data.</text>
</comment>
<evidence type="ECO:0000313" key="3">
    <source>
        <dbReference type="Proteomes" id="UP000215289"/>
    </source>
</evidence>
<reference evidence="2 3" key="1">
    <citation type="submission" date="2018-08" db="EMBL/GenBank/DDBJ databases">
        <title>Draft genome sequences of two Aspergillus turcosus clinical strains isolated from bronchoalveolar lavage fluid: one azole-susceptible and the other azole-resistant.</title>
        <authorList>
            <person name="Parent-Michaud M."/>
            <person name="Dufresne P.J."/>
            <person name="Fournier E."/>
            <person name="Martineau C."/>
            <person name="Moreira S."/>
            <person name="Perkins V."/>
            <person name="De Repentigny L."/>
            <person name="Dufresne S.F."/>
        </authorList>
    </citation>
    <scope>NUCLEOTIDE SEQUENCE [LARGE SCALE GENOMIC DNA]</scope>
    <source>
        <strain evidence="2">HMR AF 1038</strain>
    </source>
</reference>
<proteinExistence type="predicted"/>
<sequence>MIVYTFSPVVLGAGIAALVELATSLSTGHDYQHSRHRHGNFLFTRQSSGSNATITGCHMNYTTDVWTGCADVLAQFNITMDYFNTANPNIGSNCENFVPGNTYCVSIAVAMAVITAERATAKKVAVMEDSLTLQMAAVEATLVIWNVHQSLVFAVRNLDTAGTHRATVEQGARAALA</sequence>
<organism evidence="2 3">
    <name type="scientific">Aspergillus turcosus</name>
    <dbReference type="NCBI Taxonomy" id="1245748"/>
    <lineage>
        <taxon>Eukaryota</taxon>
        <taxon>Fungi</taxon>
        <taxon>Dikarya</taxon>
        <taxon>Ascomycota</taxon>
        <taxon>Pezizomycotina</taxon>
        <taxon>Eurotiomycetes</taxon>
        <taxon>Eurotiomycetidae</taxon>
        <taxon>Eurotiales</taxon>
        <taxon>Aspergillaceae</taxon>
        <taxon>Aspergillus</taxon>
        <taxon>Aspergillus subgen. Fumigati</taxon>
    </lineage>
</organism>
<dbReference type="EMBL" id="NIDN02000425">
    <property type="protein sequence ID" value="RLL93060.1"/>
    <property type="molecule type" value="Genomic_DNA"/>
</dbReference>
<dbReference type="Gene3D" id="3.10.350.10">
    <property type="entry name" value="LysM domain"/>
    <property type="match status" value="1"/>
</dbReference>
<gene>
    <name evidence="2" type="ORF">CFD26_101227</name>
</gene>
<evidence type="ECO:0008006" key="4">
    <source>
        <dbReference type="Google" id="ProtNLM"/>
    </source>
</evidence>
<feature type="chain" id="PRO_5019174195" description="LysM domain-containing protein" evidence="1">
    <location>
        <begin position="25"/>
        <end position="177"/>
    </location>
</feature>
<evidence type="ECO:0000256" key="1">
    <source>
        <dbReference type="SAM" id="SignalP"/>
    </source>
</evidence>
<feature type="signal peptide" evidence="1">
    <location>
        <begin position="1"/>
        <end position="24"/>
    </location>
</feature>
<dbReference type="InterPro" id="IPR036779">
    <property type="entry name" value="LysM_dom_sf"/>
</dbReference>
<name>A0A421CTK8_9EURO</name>
<protein>
    <recommendedName>
        <fullName evidence="4">LysM domain-containing protein</fullName>
    </recommendedName>
</protein>
<keyword evidence="3" id="KW-1185">Reference proteome</keyword>
<accession>A0A421CTK8</accession>
<dbReference type="OrthoDB" id="1193027at2759"/>
<dbReference type="Proteomes" id="UP000215289">
    <property type="component" value="Unassembled WGS sequence"/>
</dbReference>
<dbReference type="AlphaFoldDB" id="A0A421CTK8"/>
<keyword evidence="1" id="KW-0732">Signal</keyword>
<evidence type="ECO:0000313" key="2">
    <source>
        <dbReference type="EMBL" id="RLL93060.1"/>
    </source>
</evidence>